<dbReference type="GO" id="GO:0016491">
    <property type="term" value="F:oxidoreductase activity"/>
    <property type="evidence" value="ECO:0007669"/>
    <property type="project" value="UniProtKB-KW"/>
</dbReference>
<dbReference type="GO" id="GO:0005737">
    <property type="term" value="C:cytoplasm"/>
    <property type="evidence" value="ECO:0007669"/>
    <property type="project" value="TreeGrafter"/>
</dbReference>
<sequence>MSPPRTVLVTGSNRGIGFAFVKQLAESGATVFACCRSPSQSDPLQQLSTSITNGKTFSSIMRAQAPLDKRFISRKAQVLNVSSLLGSLSWTPEPPFTMCSAYRASKAAMNMITREYANHLKDEGFIFLSVCPGWVQTDMGDLFGRSPNTPEMSVQCVLNIIDTATSEDNGKYKNFRNQIVDF</sequence>
<organism evidence="1 2">
    <name type="scientific">Planoprotostelium fungivorum</name>
    <dbReference type="NCBI Taxonomy" id="1890364"/>
    <lineage>
        <taxon>Eukaryota</taxon>
        <taxon>Amoebozoa</taxon>
        <taxon>Evosea</taxon>
        <taxon>Variosea</taxon>
        <taxon>Cavosteliida</taxon>
        <taxon>Cavosteliaceae</taxon>
        <taxon>Planoprotostelium</taxon>
    </lineage>
</organism>
<keyword evidence="2" id="KW-1185">Reference proteome</keyword>
<protein>
    <submittedName>
        <fullName evidence="1">Uncharacterized protein</fullName>
    </submittedName>
</protein>
<dbReference type="EMBL" id="MDYQ01000016">
    <property type="protein sequence ID" value="PRP87964.1"/>
    <property type="molecule type" value="Genomic_DNA"/>
</dbReference>
<dbReference type="SUPFAM" id="SSF51735">
    <property type="entry name" value="NAD(P)-binding Rossmann-fold domains"/>
    <property type="match status" value="1"/>
</dbReference>
<reference evidence="1 2" key="1">
    <citation type="journal article" date="2018" name="Genome Biol. Evol.">
        <title>Multiple Roots of Fruiting Body Formation in Amoebozoa.</title>
        <authorList>
            <person name="Hillmann F."/>
            <person name="Forbes G."/>
            <person name="Novohradska S."/>
            <person name="Ferling I."/>
            <person name="Riege K."/>
            <person name="Groth M."/>
            <person name="Westermann M."/>
            <person name="Marz M."/>
            <person name="Spaller T."/>
            <person name="Winckler T."/>
            <person name="Schaap P."/>
            <person name="Glockner G."/>
        </authorList>
    </citation>
    <scope>NUCLEOTIDE SEQUENCE [LARGE SCALE GENOMIC DNA]</scope>
    <source>
        <strain evidence="1 2">Jena</strain>
    </source>
</reference>
<dbReference type="Proteomes" id="UP000241769">
    <property type="component" value="Unassembled WGS sequence"/>
</dbReference>
<dbReference type="PANTHER" id="PTHR43544">
    <property type="entry name" value="SHORT-CHAIN DEHYDROGENASE/REDUCTASE"/>
    <property type="match status" value="1"/>
</dbReference>
<dbReference type="PANTHER" id="PTHR43544:SF36">
    <property type="entry name" value="CHAIN OXIDOREDUCTASE (CSGA), PUTATIVE (AFU_ORTHOLOGUE AFUA_4G00910)-RELATED"/>
    <property type="match status" value="1"/>
</dbReference>
<dbReference type="Gene3D" id="3.40.50.720">
    <property type="entry name" value="NAD(P)-binding Rossmann-like Domain"/>
    <property type="match status" value="2"/>
</dbReference>
<proteinExistence type="predicted"/>
<dbReference type="InterPro" id="IPR002347">
    <property type="entry name" value="SDR_fam"/>
</dbReference>
<dbReference type="PRINTS" id="PR00081">
    <property type="entry name" value="GDHRDH"/>
</dbReference>
<dbReference type="InterPro" id="IPR051468">
    <property type="entry name" value="Fungal_SecMetab_SDRs"/>
</dbReference>
<evidence type="ECO:0000313" key="1">
    <source>
        <dbReference type="EMBL" id="PRP87964.1"/>
    </source>
</evidence>
<dbReference type="InParanoid" id="A0A2P6NVG9"/>
<accession>A0A2P6NVG9</accession>
<dbReference type="AlphaFoldDB" id="A0A2P6NVG9"/>
<dbReference type="OrthoDB" id="7289984at2759"/>
<name>A0A2P6NVG9_9EUKA</name>
<comment type="caution">
    <text evidence="1">The sequence shown here is derived from an EMBL/GenBank/DDBJ whole genome shotgun (WGS) entry which is preliminary data.</text>
</comment>
<dbReference type="InterPro" id="IPR036291">
    <property type="entry name" value="NAD(P)-bd_dom_sf"/>
</dbReference>
<dbReference type="Pfam" id="PF00106">
    <property type="entry name" value="adh_short"/>
    <property type="match status" value="2"/>
</dbReference>
<gene>
    <name evidence="1" type="ORF">PROFUN_02701</name>
</gene>
<evidence type="ECO:0000313" key="2">
    <source>
        <dbReference type="Proteomes" id="UP000241769"/>
    </source>
</evidence>